<gene>
    <name evidence="2" type="ORF">DFR24_2568</name>
</gene>
<comment type="caution">
    <text evidence="2">The sequence shown here is derived from an EMBL/GenBank/DDBJ whole genome shotgun (WGS) entry which is preliminary data.</text>
</comment>
<dbReference type="AlphaFoldDB" id="A0A4R7P376"/>
<evidence type="ECO:0000313" key="2">
    <source>
        <dbReference type="EMBL" id="TDU28203.1"/>
    </source>
</evidence>
<accession>A0A4R7P376</accession>
<sequence>MDMHLLVPAAMAVAAVGLFFVAWQRFSKPVRLMNGKTRVSPQA</sequence>
<reference evidence="2 3" key="1">
    <citation type="submission" date="2019-03" db="EMBL/GenBank/DDBJ databases">
        <title>Genomic Encyclopedia of Type Strains, Phase IV (KMG-IV): sequencing the most valuable type-strain genomes for metagenomic binning, comparative biology and taxonomic classification.</title>
        <authorList>
            <person name="Goeker M."/>
        </authorList>
    </citation>
    <scope>NUCLEOTIDE SEQUENCE [LARGE SCALE GENOMIC DNA]</scope>
    <source>
        <strain evidence="2 3">DSM 26377</strain>
    </source>
</reference>
<name>A0A4R7P376_9GAMM</name>
<organism evidence="2 3">
    <name type="scientific">Panacagrimonas perspica</name>
    <dbReference type="NCBI Taxonomy" id="381431"/>
    <lineage>
        <taxon>Bacteria</taxon>
        <taxon>Pseudomonadati</taxon>
        <taxon>Pseudomonadota</taxon>
        <taxon>Gammaproteobacteria</taxon>
        <taxon>Nevskiales</taxon>
        <taxon>Nevskiaceae</taxon>
        <taxon>Panacagrimonas</taxon>
    </lineage>
</organism>
<proteinExistence type="predicted"/>
<dbReference type="RefSeq" id="WP_281280168.1">
    <property type="nucleotide sequence ID" value="NZ_MWIN01000027.1"/>
</dbReference>
<feature type="transmembrane region" description="Helical" evidence="1">
    <location>
        <begin position="6"/>
        <end position="23"/>
    </location>
</feature>
<dbReference type="EMBL" id="SOBT01000009">
    <property type="protein sequence ID" value="TDU28203.1"/>
    <property type="molecule type" value="Genomic_DNA"/>
</dbReference>
<keyword evidence="3" id="KW-1185">Reference proteome</keyword>
<evidence type="ECO:0000313" key="3">
    <source>
        <dbReference type="Proteomes" id="UP000295341"/>
    </source>
</evidence>
<protein>
    <submittedName>
        <fullName evidence="2">Uncharacterized protein</fullName>
    </submittedName>
</protein>
<keyword evidence="1" id="KW-0812">Transmembrane</keyword>
<keyword evidence="1" id="KW-1133">Transmembrane helix</keyword>
<dbReference type="Proteomes" id="UP000295341">
    <property type="component" value="Unassembled WGS sequence"/>
</dbReference>
<keyword evidence="1" id="KW-0472">Membrane</keyword>
<evidence type="ECO:0000256" key="1">
    <source>
        <dbReference type="SAM" id="Phobius"/>
    </source>
</evidence>